<dbReference type="RefSeq" id="WP_066566854.1">
    <property type="nucleotide sequence ID" value="NZ_CP015622.1"/>
</dbReference>
<dbReference type="KEGG" id="ccjz:ccrud_09790"/>
<dbReference type="Pfam" id="PF07690">
    <property type="entry name" value="MFS_1"/>
    <property type="match status" value="1"/>
</dbReference>
<dbReference type="InterPro" id="IPR020846">
    <property type="entry name" value="MFS_dom"/>
</dbReference>
<evidence type="ECO:0000313" key="8">
    <source>
        <dbReference type="Proteomes" id="UP000076929"/>
    </source>
</evidence>
<dbReference type="InterPro" id="IPR011701">
    <property type="entry name" value="MFS"/>
</dbReference>
<feature type="transmembrane region" description="Helical" evidence="5">
    <location>
        <begin position="360"/>
        <end position="382"/>
    </location>
</feature>
<dbReference type="PROSITE" id="PS50850">
    <property type="entry name" value="MFS"/>
    <property type="match status" value="1"/>
</dbReference>
<dbReference type="GO" id="GO:0022857">
    <property type="term" value="F:transmembrane transporter activity"/>
    <property type="evidence" value="ECO:0007669"/>
    <property type="project" value="InterPro"/>
</dbReference>
<evidence type="ECO:0000256" key="5">
    <source>
        <dbReference type="SAM" id="Phobius"/>
    </source>
</evidence>
<evidence type="ECO:0000313" key="7">
    <source>
        <dbReference type="EMBL" id="ANE04461.1"/>
    </source>
</evidence>
<dbReference type="PANTHER" id="PTHR11662">
    <property type="entry name" value="SOLUTE CARRIER FAMILY 17"/>
    <property type="match status" value="1"/>
</dbReference>
<keyword evidence="2 5" id="KW-0812">Transmembrane</keyword>
<feature type="transmembrane region" description="Helical" evidence="5">
    <location>
        <begin position="327"/>
        <end position="348"/>
    </location>
</feature>
<proteinExistence type="predicted"/>
<accession>A0A172QUY7</accession>
<dbReference type="InterPro" id="IPR036259">
    <property type="entry name" value="MFS_trans_sf"/>
</dbReference>
<dbReference type="EMBL" id="CP015622">
    <property type="protein sequence ID" value="ANE04461.1"/>
    <property type="molecule type" value="Genomic_DNA"/>
</dbReference>
<evidence type="ECO:0000256" key="1">
    <source>
        <dbReference type="ARBA" id="ARBA00004651"/>
    </source>
</evidence>
<feature type="transmembrane region" description="Helical" evidence="5">
    <location>
        <begin position="302"/>
        <end position="321"/>
    </location>
</feature>
<organism evidence="7 8">
    <name type="scientific">Corynebacterium crudilactis</name>
    <dbReference type="NCBI Taxonomy" id="1652495"/>
    <lineage>
        <taxon>Bacteria</taxon>
        <taxon>Bacillati</taxon>
        <taxon>Actinomycetota</taxon>
        <taxon>Actinomycetes</taxon>
        <taxon>Mycobacteriales</taxon>
        <taxon>Corynebacteriaceae</taxon>
        <taxon>Corynebacterium</taxon>
    </lineage>
</organism>
<evidence type="ECO:0000256" key="2">
    <source>
        <dbReference type="ARBA" id="ARBA00022692"/>
    </source>
</evidence>
<evidence type="ECO:0000256" key="4">
    <source>
        <dbReference type="ARBA" id="ARBA00023136"/>
    </source>
</evidence>
<feature type="domain" description="Major facilitator superfamily (MFS) profile" evidence="6">
    <location>
        <begin position="26"/>
        <end position="424"/>
    </location>
</feature>
<comment type="subcellular location">
    <subcellularLocation>
        <location evidence="1">Cell membrane</location>
        <topology evidence="1">Multi-pass membrane protein</topology>
    </subcellularLocation>
</comment>
<evidence type="ECO:0000259" key="6">
    <source>
        <dbReference type="PROSITE" id="PS50850"/>
    </source>
</evidence>
<name>A0A172QUY7_9CORY</name>
<dbReference type="PANTHER" id="PTHR11662:SF399">
    <property type="entry name" value="FI19708P1-RELATED"/>
    <property type="match status" value="1"/>
</dbReference>
<dbReference type="STRING" id="1652495.ccrud_09790"/>
<evidence type="ECO:0000256" key="3">
    <source>
        <dbReference type="ARBA" id="ARBA00022989"/>
    </source>
</evidence>
<feature type="transmembrane region" description="Helical" evidence="5">
    <location>
        <begin position="402"/>
        <end position="421"/>
    </location>
</feature>
<feature type="transmembrane region" description="Helical" evidence="5">
    <location>
        <begin position="235"/>
        <end position="257"/>
    </location>
</feature>
<keyword evidence="4 5" id="KW-0472">Membrane</keyword>
<dbReference type="Gene3D" id="1.20.1250.20">
    <property type="entry name" value="MFS general substrate transporter like domains"/>
    <property type="match status" value="2"/>
</dbReference>
<dbReference type="InterPro" id="IPR050382">
    <property type="entry name" value="MFS_Na/Anion_cotransporter"/>
</dbReference>
<dbReference type="CDD" id="cd06174">
    <property type="entry name" value="MFS"/>
    <property type="match status" value="1"/>
</dbReference>
<gene>
    <name evidence="7" type="ORF">ccrud_09790</name>
</gene>
<feature type="transmembrane region" description="Helical" evidence="5">
    <location>
        <begin position="179"/>
        <end position="201"/>
    </location>
</feature>
<dbReference type="GO" id="GO:0005886">
    <property type="term" value="C:plasma membrane"/>
    <property type="evidence" value="ECO:0007669"/>
    <property type="project" value="UniProtKB-SubCell"/>
</dbReference>
<protein>
    <submittedName>
        <fullName evidence="7">MFS transporter permease</fullName>
    </submittedName>
</protein>
<feature type="transmembrane region" description="Helical" evidence="5">
    <location>
        <begin position="93"/>
        <end position="110"/>
    </location>
</feature>
<dbReference type="Proteomes" id="UP000076929">
    <property type="component" value="Chromosome"/>
</dbReference>
<dbReference type="AlphaFoldDB" id="A0A172QUY7"/>
<sequence>MKNNDQRPSPQPRPHPREQITKRALLVWAAACLVYMAAITSRTSFGVAGVEAIDRFQVDATRIAVFTSVQVGVYAFAQIPMGVLIDKFGPRKLLAIGALVMGIGQLILGFTDTYAIAILARVFIGAGDASIFLSVMRILPFWFPLKHTPIFTQLTTCLGQLGQFLSAVPFMMLLGAQGWTVAFVSLGSVVALIAIAALVAVRDTPDQIAQNIQENPDKPRLQESLKRIIRNPLPWQGFFIHYVLMVWQTVFAMMWGVPLMTLGMGLSPTTAGLVLSINTLCMVICAPIIGIISARLGYRRDVVAVGLSFFQAAAWLVFLSSDAPRGLLAILIVNIVMGMTTAASGYGFDTIRERLDRSILATGTGLANMGGFLSSMVAAQVMGFLLDHSAHGSTYTWEDFRFGFIAVIATWAVGVAGFVVARLKGGPGRRMLAHIRHTKES</sequence>
<dbReference type="SUPFAM" id="SSF103473">
    <property type="entry name" value="MFS general substrate transporter"/>
    <property type="match status" value="1"/>
</dbReference>
<feature type="transmembrane region" description="Helical" evidence="5">
    <location>
        <begin position="116"/>
        <end position="139"/>
    </location>
</feature>
<keyword evidence="8" id="KW-1185">Reference proteome</keyword>
<reference evidence="7 8" key="1">
    <citation type="submission" date="2016-05" db="EMBL/GenBank/DDBJ databases">
        <title>Complete genome sequence of Corynebacterium crudilactis, a new Corynebacterium species isolated from raw cow's milk.</title>
        <authorList>
            <person name="Christian R."/>
            <person name="Zimmermann J."/>
            <person name="Lipski A."/>
            <person name="Kalinowski J."/>
        </authorList>
    </citation>
    <scope>NUCLEOTIDE SEQUENCE [LARGE SCALE GENOMIC DNA]</scope>
    <source>
        <strain evidence="7 8">JZ16</strain>
    </source>
</reference>
<keyword evidence="3 5" id="KW-1133">Transmembrane helix</keyword>
<feature type="transmembrane region" description="Helical" evidence="5">
    <location>
        <begin position="269"/>
        <end position="290"/>
    </location>
</feature>
<dbReference type="OrthoDB" id="4332123at2"/>